<organism evidence="1 2">
    <name type="scientific">Spongiivirga citrea</name>
    <dbReference type="NCBI Taxonomy" id="1481457"/>
    <lineage>
        <taxon>Bacteria</taxon>
        <taxon>Pseudomonadati</taxon>
        <taxon>Bacteroidota</taxon>
        <taxon>Flavobacteriia</taxon>
        <taxon>Flavobacteriales</taxon>
        <taxon>Flavobacteriaceae</taxon>
        <taxon>Spongiivirga</taxon>
    </lineage>
</organism>
<dbReference type="RefSeq" id="WP_164030898.1">
    <property type="nucleotide sequence ID" value="NZ_JAABOQ010000003.1"/>
</dbReference>
<proteinExistence type="predicted"/>
<dbReference type="AlphaFoldDB" id="A0A6M0CGL0"/>
<evidence type="ECO:0000313" key="1">
    <source>
        <dbReference type="EMBL" id="NER16991.1"/>
    </source>
</evidence>
<reference evidence="1 2" key="1">
    <citation type="submission" date="2020-01" db="EMBL/GenBank/DDBJ databases">
        <title>Spongiivirga citrea KCTC 32990T.</title>
        <authorList>
            <person name="Wang G."/>
        </authorList>
    </citation>
    <scope>NUCLEOTIDE SEQUENCE [LARGE SCALE GENOMIC DNA]</scope>
    <source>
        <strain evidence="1 2">KCTC 32990</strain>
    </source>
</reference>
<accession>A0A6M0CGL0</accession>
<sequence length="142" mass="15513">MKRFLTLFLFLALLSCKDDDNRRSRNPFLLDTAFSFDINLATNSNLSFTGNSQYFSNAGIGGIIVFNSGIGYIAWEASCPNHVPNNCSTMAINGVEAQCSCEDYRYTLGTGDLLNPPGGDQQVYPMLNYRATESGGIITVSN</sequence>
<evidence type="ECO:0000313" key="2">
    <source>
        <dbReference type="Proteomes" id="UP000474296"/>
    </source>
</evidence>
<dbReference type="Proteomes" id="UP000474296">
    <property type="component" value="Unassembled WGS sequence"/>
</dbReference>
<dbReference type="PROSITE" id="PS51257">
    <property type="entry name" value="PROKAR_LIPOPROTEIN"/>
    <property type="match status" value="1"/>
</dbReference>
<name>A0A6M0CGL0_9FLAO</name>
<comment type="caution">
    <text evidence="1">The sequence shown here is derived from an EMBL/GenBank/DDBJ whole genome shotgun (WGS) entry which is preliminary data.</text>
</comment>
<keyword evidence="2" id="KW-1185">Reference proteome</keyword>
<dbReference type="EMBL" id="JAABOQ010000003">
    <property type="protein sequence ID" value="NER16991.1"/>
    <property type="molecule type" value="Genomic_DNA"/>
</dbReference>
<evidence type="ECO:0008006" key="3">
    <source>
        <dbReference type="Google" id="ProtNLM"/>
    </source>
</evidence>
<protein>
    <recommendedName>
        <fullName evidence="3">Rieske domain-containing protein</fullName>
    </recommendedName>
</protein>
<gene>
    <name evidence="1" type="ORF">GWK10_07200</name>
</gene>